<evidence type="ECO:0000256" key="6">
    <source>
        <dbReference type="ARBA" id="ARBA00022989"/>
    </source>
</evidence>
<evidence type="ECO:0000256" key="7">
    <source>
        <dbReference type="ARBA" id="ARBA00023136"/>
    </source>
</evidence>
<feature type="transmembrane region" description="Helical" evidence="8">
    <location>
        <begin position="357"/>
        <end position="378"/>
    </location>
</feature>
<feature type="transmembrane region" description="Helical" evidence="8">
    <location>
        <begin position="281"/>
        <end position="304"/>
    </location>
</feature>
<evidence type="ECO:0000256" key="1">
    <source>
        <dbReference type="ARBA" id="ARBA00004429"/>
    </source>
</evidence>
<keyword evidence="5 8" id="KW-0812">Transmembrane</keyword>
<dbReference type="OrthoDB" id="5100908at2"/>
<feature type="transmembrane region" description="Helical" evidence="8">
    <location>
        <begin position="96"/>
        <end position="114"/>
    </location>
</feature>
<dbReference type="InterPro" id="IPR000515">
    <property type="entry name" value="MetI-like"/>
</dbReference>
<dbReference type="PANTHER" id="PTHR43357">
    <property type="entry name" value="INNER MEMBRANE ABC TRANSPORTER PERMEASE PROTEIN YDCV"/>
    <property type="match status" value="1"/>
</dbReference>
<feature type="transmembrane region" description="Helical" evidence="8">
    <location>
        <begin position="452"/>
        <end position="478"/>
    </location>
</feature>
<feature type="transmembrane region" description="Helical" evidence="8">
    <location>
        <begin position="70"/>
        <end position="90"/>
    </location>
</feature>
<dbReference type="PANTHER" id="PTHR43357:SF3">
    <property type="entry name" value="FE(3+)-TRANSPORT SYSTEM PERMEASE PROTEIN FBPB 2"/>
    <property type="match status" value="1"/>
</dbReference>
<dbReference type="PROSITE" id="PS50928">
    <property type="entry name" value="ABC_TM1"/>
    <property type="match status" value="2"/>
</dbReference>
<accession>A0A3P1WM21</accession>
<dbReference type="Proteomes" id="UP000280935">
    <property type="component" value="Unassembled WGS sequence"/>
</dbReference>
<dbReference type="Pfam" id="PF00528">
    <property type="entry name" value="BPD_transp_1"/>
    <property type="match status" value="2"/>
</dbReference>
<dbReference type="AlphaFoldDB" id="A0A3P1WM21"/>
<keyword evidence="3" id="KW-1003">Cell membrane</keyword>
<feature type="transmembrane region" description="Helical" evidence="8">
    <location>
        <begin position="197"/>
        <end position="216"/>
    </location>
</feature>
<dbReference type="EMBL" id="RQYT01000066">
    <property type="protein sequence ID" value="RRD47592.1"/>
    <property type="molecule type" value="Genomic_DNA"/>
</dbReference>
<dbReference type="Gene3D" id="1.10.3720.10">
    <property type="entry name" value="MetI-like"/>
    <property type="match status" value="2"/>
</dbReference>
<dbReference type="GO" id="GO:0055085">
    <property type="term" value="P:transmembrane transport"/>
    <property type="evidence" value="ECO:0007669"/>
    <property type="project" value="InterPro"/>
</dbReference>
<feature type="domain" description="ABC transmembrane type-1" evidence="9">
    <location>
        <begin position="285"/>
        <end position="475"/>
    </location>
</feature>
<gene>
    <name evidence="10" type="ORF">EII35_14925</name>
</gene>
<protein>
    <submittedName>
        <fullName evidence="10">Iron ABC transporter permease</fullName>
    </submittedName>
</protein>
<feature type="transmembrane region" description="Helical" evidence="8">
    <location>
        <begin position="246"/>
        <end position="269"/>
    </location>
</feature>
<keyword evidence="4" id="KW-0997">Cell inner membrane</keyword>
<dbReference type="SUPFAM" id="SSF161098">
    <property type="entry name" value="MetI-like"/>
    <property type="match status" value="2"/>
</dbReference>
<comment type="subcellular location">
    <subcellularLocation>
        <location evidence="1">Cell inner membrane</location>
        <topology evidence="1">Multi-pass membrane protein</topology>
    </subcellularLocation>
    <subcellularLocation>
        <location evidence="8">Cell membrane</location>
        <topology evidence="8">Multi-pass membrane protein</topology>
    </subcellularLocation>
</comment>
<evidence type="ECO:0000313" key="10">
    <source>
        <dbReference type="EMBL" id="RRD47592.1"/>
    </source>
</evidence>
<dbReference type="GO" id="GO:0005886">
    <property type="term" value="C:plasma membrane"/>
    <property type="evidence" value="ECO:0007669"/>
    <property type="project" value="UniProtKB-SubCell"/>
</dbReference>
<proteinExistence type="inferred from homology"/>
<feature type="transmembrane region" description="Helical" evidence="8">
    <location>
        <begin position="399"/>
        <end position="424"/>
    </location>
</feature>
<organism evidence="10 11">
    <name type="scientific">Arachnia propionica</name>
    <dbReference type="NCBI Taxonomy" id="1750"/>
    <lineage>
        <taxon>Bacteria</taxon>
        <taxon>Bacillati</taxon>
        <taxon>Actinomycetota</taxon>
        <taxon>Actinomycetes</taxon>
        <taxon>Propionibacteriales</taxon>
        <taxon>Propionibacteriaceae</taxon>
        <taxon>Arachnia</taxon>
    </lineage>
</organism>
<comment type="similarity">
    <text evidence="8">Belongs to the binding-protein-dependent transport system permease family.</text>
</comment>
<evidence type="ECO:0000256" key="4">
    <source>
        <dbReference type="ARBA" id="ARBA00022519"/>
    </source>
</evidence>
<reference evidence="10 11" key="1">
    <citation type="submission" date="2018-11" db="EMBL/GenBank/DDBJ databases">
        <title>Genomes From Bacteria Associated with the Canine Oral Cavity: a Test Case for Automated Genome-Based Taxonomic Assignment.</title>
        <authorList>
            <person name="Coil D.A."/>
            <person name="Jospin G."/>
            <person name="Darling A.E."/>
            <person name="Wallis C."/>
            <person name="Davis I.J."/>
            <person name="Harris S."/>
            <person name="Eisen J.A."/>
            <person name="Holcombe L.J."/>
            <person name="O'Flynn C."/>
        </authorList>
    </citation>
    <scope>NUCLEOTIDE SEQUENCE [LARGE SCALE GENOMIC DNA]</scope>
    <source>
        <strain evidence="10 11">OH2822_COT-296</strain>
    </source>
</reference>
<feature type="transmembrane region" description="Helical" evidence="8">
    <location>
        <begin position="325"/>
        <end position="345"/>
    </location>
</feature>
<feature type="domain" description="ABC transmembrane type-1" evidence="9">
    <location>
        <begin position="33"/>
        <end position="213"/>
    </location>
</feature>
<dbReference type="InterPro" id="IPR035906">
    <property type="entry name" value="MetI-like_sf"/>
</dbReference>
<evidence type="ECO:0000256" key="3">
    <source>
        <dbReference type="ARBA" id="ARBA00022475"/>
    </source>
</evidence>
<sequence length="485" mass="51777">MSVPGVYLIVHAWGAGLSRIQRVYASSRTLDLLGSSLLLVLAVVVVAGTLGTVSAFLVERTDIPWRRAWRVLLTMPLAMPSYVAAYAWVSTVRAQGLGWAVLILGVGTSPYVFLSVSAALRRISQNTEDVARSLGMGRGEVLRRVTLPALRPSLAAGSLLVALYTLSDFGAVSLLRFDSFTRAIFMSYRASFDRTEAAVLSLLLMVVTLAITGGELRARGRFTRAQAIAQRPAVPWSLGRGRIPALMLLGGVVGVGLAYPVAVIVGWILRGRTRGIDLPDLASAAWVTLWLCFLAALVITLVCLPAGWLAARRTGPLIGAVQQTLYIAHALPGLVVALSLVFLATRYLRPIYHQPPLLILAYLVLFAPLAVGAIRTAISQSPPALEEVAATLGDGPLRVFRRVTLPLAAPGVVTAFLLVMLTAMKELPATLLLRPARTETLATRLWMNTDELAYAAAAPYGLVLVLLATVPTVVLTAVQQKGSPA</sequence>
<dbReference type="RefSeq" id="WP_125229255.1">
    <property type="nucleotide sequence ID" value="NZ_RQYT01000066.1"/>
</dbReference>
<evidence type="ECO:0000313" key="11">
    <source>
        <dbReference type="Proteomes" id="UP000280935"/>
    </source>
</evidence>
<evidence type="ECO:0000256" key="5">
    <source>
        <dbReference type="ARBA" id="ARBA00022692"/>
    </source>
</evidence>
<comment type="caution">
    <text evidence="10">The sequence shown here is derived from an EMBL/GenBank/DDBJ whole genome shotgun (WGS) entry which is preliminary data.</text>
</comment>
<evidence type="ECO:0000259" key="9">
    <source>
        <dbReference type="PROSITE" id="PS50928"/>
    </source>
</evidence>
<name>A0A3P1WM21_9ACTN</name>
<feature type="transmembrane region" description="Helical" evidence="8">
    <location>
        <begin position="153"/>
        <end position="177"/>
    </location>
</feature>
<keyword evidence="2 8" id="KW-0813">Transport</keyword>
<evidence type="ECO:0000256" key="2">
    <source>
        <dbReference type="ARBA" id="ARBA00022448"/>
    </source>
</evidence>
<feature type="transmembrane region" description="Helical" evidence="8">
    <location>
        <begin position="35"/>
        <end position="58"/>
    </location>
</feature>
<dbReference type="CDD" id="cd06261">
    <property type="entry name" value="TM_PBP2"/>
    <property type="match status" value="2"/>
</dbReference>
<keyword evidence="7 8" id="KW-0472">Membrane</keyword>
<keyword evidence="6 8" id="KW-1133">Transmembrane helix</keyword>
<evidence type="ECO:0000256" key="8">
    <source>
        <dbReference type="RuleBase" id="RU363032"/>
    </source>
</evidence>